<dbReference type="SUPFAM" id="SSF53474">
    <property type="entry name" value="alpha/beta-Hydrolases"/>
    <property type="match status" value="1"/>
</dbReference>
<dbReference type="Gene3D" id="3.40.50.1820">
    <property type="entry name" value="alpha/beta hydrolase"/>
    <property type="match status" value="1"/>
</dbReference>
<evidence type="ECO:0000313" key="4">
    <source>
        <dbReference type="EMBL" id="ORY13351.1"/>
    </source>
</evidence>
<dbReference type="OrthoDB" id="9972683at2759"/>
<dbReference type="STRING" id="1231657.A0A1Y1ZSY6"/>
<organism evidence="4 5">
    <name type="scientific">Clohesyomyces aquaticus</name>
    <dbReference type="NCBI Taxonomy" id="1231657"/>
    <lineage>
        <taxon>Eukaryota</taxon>
        <taxon>Fungi</taxon>
        <taxon>Dikarya</taxon>
        <taxon>Ascomycota</taxon>
        <taxon>Pezizomycotina</taxon>
        <taxon>Dothideomycetes</taxon>
        <taxon>Pleosporomycetidae</taxon>
        <taxon>Pleosporales</taxon>
        <taxon>Lindgomycetaceae</taxon>
        <taxon>Clohesyomyces</taxon>
    </lineage>
</organism>
<feature type="domain" description="AB hydrolase-1" evidence="3">
    <location>
        <begin position="61"/>
        <end position="155"/>
    </location>
</feature>
<evidence type="ECO:0000256" key="2">
    <source>
        <dbReference type="PIRSR" id="PIRSR000443-1"/>
    </source>
</evidence>
<evidence type="ECO:0000256" key="1">
    <source>
        <dbReference type="ARBA" id="ARBA00006886"/>
    </source>
</evidence>
<keyword evidence="5" id="KW-1185">Reference proteome</keyword>
<feature type="active site" evidence="2">
    <location>
        <position position="295"/>
    </location>
</feature>
<dbReference type="NCBIfam" id="NF005757">
    <property type="entry name" value="PRK07581.1"/>
    <property type="match status" value="1"/>
</dbReference>
<protein>
    <submittedName>
        <fullName evidence="4">Homoserine acetyltransferase family protein</fullName>
    </submittedName>
</protein>
<evidence type="ECO:0000259" key="3">
    <source>
        <dbReference type="Pfam" id="PF00561"/>
    </source>
</evidence>
<evidence type="ECO:0000313" key="5">
    <source>
        <dbReference type="Proteomes" id="UP000193144"/>
    </source>
</evidence>
<gene>
    <name evidence="4" type="ORF">BCR34DRAFT_481035</name>
</gene>
<reference evidence="4 5" key="1">
    <citation type="submission" date="2016-07" db="EMBL/GenBank/DDBJ databases">
        <title>Pervasive Adenine N6-methylation of Active Genes in Fungi.</title>
        <authorList>
            <consortium name="DOE Joint Genome Institute"/>
            <person name="Mondo S.J."/>
            <person name="Dannebaum R.O."/>
            <person name="Kuo R.C."/>
            <person name="Labutti K."/>
            <person name="Haridas S."/>
            <person name="Kuo A."/>
            <person name="Salamov A."/>
            <person name="Ahrendt S.R."/>
            <person name="Lipzen A."/>
            <person name="Sullivan W."/>
            <person name="Andreopoulos W.B."/>
            <person name="Clum A."/>
            <person name="Lindquist E."/>
            <person name="Daum C."/>
            <person name="Ramamoorthy G.K."/>
            <person name="Gryganskyi A."/>
            <person name="Culley D."/>
            <person name="Magnuson J.K."/>
            <person name="James T.Y."/>
            <person name="O'Malley M.A."/>
            <person name="Stajich J.E."/>
            <person name="Spatafora J.W."/>
            <person name="Visel A."/>
            <person name="Grigoriev I.V."/>
        </authorList>
    </citation>
    <scope>NUCLEOTIDE SEQUENCE [LARGE SCALE GENOMIC DNA]</scope>
    <source>
        <strain evidence="4 5">CBS 115471</strain>
    </source>
</reference>
<dbReference type="EMBL" id="MCFA01000042">
    <property type="protein sequence ID" value="ORY13351.1"/>
    <property type="molecule type" value="Genomic_DNA"/>
</dbReference>
<keyword evidence="4" id="KW-0808">Transferase</keyword>
<accession>A0A1Y1ZSY6</accession>
<dbReference type="PANTHER" id="PTHR32268">
    <property type="entry name" value="HOMOSERINE O-ACETYLTRANSFERASE"/>
    <property type="match status" value="1"/>
</dbReference>
<dbReference type="Pfam" id="PF00561">
    <property type="entry name" value="Abhydrolase_1"/>
    <property type="match status" value="1"/>
</dbReference>
<sequence length="373" mass="41728">MGDDYQTYRLGNFKLKSGGEIPDAFIAYKTLGDPSLPAIIYPSWYSGAISDNLWLTGDDKTLNPSKYYIIIPALFGNGQSSSPSNTPTLRPFPLVLFYDNIRAQHELVTKHLGIKHARAVLGWSMGAGQTYQWATQYPDFMDIIVPFCGSAKTSLHNQVFLEGVKSALYAAKGTSSAGIGKEDAHTEKYGYSGFMPQTRENGLKALGRVYAGWGFSQAFYREKLYETKLGFKGLDDFMVNFWEAWSCSKDPENMLVMANTWQTGDVSAQEPYNGDFKKAMQGIKAKALVMPGKTDLYFPPEDSETEVKNMREGVGELKVFDSIWGHWAGGPGQSKDDMKFLDDSLREFFEKNEFLLADGQSFGWIGRTETCKR</sequence>
<dbReference type="Proteomes" id="UP000193144">
    <property type="component" value="Unassembled WGS sequence"/>
</dbReference>
<comment type="caution">
    <text evidence="4">The sequence shown here is derived from an EMBL/GenBank/DDBJ whole genome shotgun (WGS) entry which is preliminary data.</text>
</comment>
<dbReference type="InterPro" id="IPR008220">
    <property type="entry name" value="HAT_MetX-like"/>
</dbReference>
<feature type="active site" evidence="2">
    <location>
        <position position="326"/>
    </location>
</feature>
<dbReference type="PIRSF" id="PIRSF000443">
    <property type="entry name" value="Homoser_Ac_trans"/>
    <property type="match status" value="1"/>
</dbReference>
<feature type="active site" description="Nucleophile" evidence="2">
    <location>
        <position position="124"/>
    </location>
</feature>
<dbReference type="AlphaFoldDB" id="A0A1Y1ZSY6"/>
<dbReference type="InterPro" id="IPR029058">
    <property type="entry name" value="AB_hydrolase_fold"/>
</dbReference>
<name>A0A1Y1ZSY6_9PLEO</name>
<comment type="similarity">
    <text evidence="1">Belongs to the AB hydrolase superfamily. MetX family.</text>
</comment>
<dbReference type="PANTHER" id="PTHR32268:SF15">
    <property type="entry name" value="HOMOSERINE ACETYLTRANSFERASE FAMILY PROTEIN (AFU_ORTHOLOGUE AFUA_1G15350)"/>
    <property type="match status" value="1"/>
</dbReference>
<dbReference type="GO" id="GO:0016747">
    <property type="term" value="F:acyltransferase activity, transferring groups other than amino-acyl groups"/>
    <property type="evidence" value="ECO:0007669"/>
    <property type="project" value="InterPro"/>
</dbReference>
<dbReference type="InterPro" id="IPR000073">
    <property type="entry name" value="AB_hydrolase_1"/>
</dbReference>
<proteinExistence type="inferred from homology"/>